<dbReference type="HOGENOM" id="CLU_1352788_0_0_7"/>
<feature type="compositionally biased region" description="Low complexity" evidence="2">
    <location>
        <begin position="69"/>
        <end position="79"/>
    </location>
</feature>
<evidence type="ECO:0000256" key="3">
    <source>
        <dbReference type="SAM" id="Phobius"/>
    </source>
</evidence>
<dbReference type="InterPro" id="IPR038076">
    <property type="entry name" value="MgtE_N_sf"/>
</dbReference>
<proteinExistence type="predicted"/>
<evidence type="ECO:0000313" key="6">
    <source>
        <dbReference type="Proteomes" id="UP000000739"/>
    </source>
</evidence>
<dbReference type="KEGG" id="dal:Dalk_0672"/>
<feature type="region of interest" description="Disordered" evidence="2">
    <location>
        <begin position="49"/>
        <end position="84"/>
    </location>
</feature>
<keyword evidence="3" id="KW-0472">Membrane</keyword>
<feature type="domain" description="Magnesium transporter MgtE intracellular" evidence="4">
    <location>
        <begin position="141"/>
        <end position="197"/>
    </location>
</feature>
<dbReference type="eggNOG" id="COG3334">
    <property type="taxonomic scope" value="Bacteria"/>
</dbReference>
<evidence type="ECO:0000256" key="2">
    <source>
        <dbReference type="SAM" id="MobiDB-lite"/>
    </source>
</evidence>
<keyword evidence="1" id="KW-0175">Coiled coil</keyword>
<evidence type="ECO:0000313" key="5">
    <source>
        <dbReference type="EMBL" id="ACL02377.1"/>
    </source>
</evidence>
<protein>
    <recommendedName>
        <fullName evidence="4">Magnesium transporter MgtE intracellular domain-containing protein</fullName>
    </recommendedName>
</protein>
<dbReference type="RefSeq" id="WP_012609816.1">
    <property type="nucleotide sequence ID" value="NC_011768.1"/>
</dbReference>
<dbReference type="AlphaFoldDB" id="B8FJU9"/>
<gene>
    <name evidence="5" type="ordered locus">Dalk_0672</name>
</gene>
<dbReference type="InterPro" id="IPR006668">
    <property type="entry name" value="Mg_transptr_MgtE_intracell_dom"/>
</dbReference>
<reference evidence="5 6" key="1">
    <citation type="journal article" date="2012" name="Environ. Microbiol.">
        <title>The genome sequence of Desulfatibacillum alkenivorans AK-01: a blueprint for anaerobic alkane oxidation.</title>
        <authorList>
            <person name="Callaghan A.V."/>
            <person name="Morris B.E."/>
            <person name="Pereira I.A."/>
            <person name="McInerney M.J."/>
            <person name="Austin R.N."/>
            <person name="Groves J.T."/>
            <person name="Kukor J.J."/>
            <person name="Suflita J.M."/>
            <person name="Young L.Y."/>
            <person name="Zylstra G.J."/>
            <person name="Wawrik B."/>
        </authorList>
    </citation>
    <scope>NUCLEOTIDE SEQUENCE [LARGE SCALE GENOMIC DNA]</scope>
    <source>
        <strain evidence="5 6">AK-01</strain>
    </source>
</reference>
<feature type="coiled-coil region" evidence="1">
    <location>
        <begin position="93"/>
        <end position="136"/>
    </location>
</feature>
<dbReference type="Gene3D" id="1.25.60.10">
    <property type="entry name" value="MgtE N-terminal domain-like"/>
    <property type="match status" value="1"/>
</dbReference>
<sequence length="202" mass="21891">MKNKRNLKGAPIFILVAAIILAKLGISLVLMAQPDLKVNLEPGMAMAQTPAEEAAAADQPNQGGRDSTAPAAAMGVGEAAAEDSNMALTPQEMEAHKLERERKELELLRTEVEGKIAELEAIQKEIYAQLEQLEGAFNAREKHLIKILSEMPAKKSAPMIDKLEIDLVVKLFSKMKSDKVASILPELDPAKAAEIGEKLTSR</sequence>
<dbReference type="EMBL" id="CP001322">
    <property type="protein sequence ID" value="ACL02377.1"/>
    <property type="molecule type" value="Genomic_DNA"/>
</dbReference>
<keyword evidence="3" id="KW-0812">Transmembrane</keyword>
<accession>B8FJU9</accession>
<evidence type="ECO:0000256" key="1">
    <source>
        <dbReference type="SAM" id="Coils"/>
    </source>
</evidence>
<dbReference type="Pfam" id="PF03448">
    <property type="entry name" value="MgtE_N"/>
    <property type="match status" value="1"/>
</dbReference>
<feature type="compositionally biased region" description="Low complexity" evidence="2">
    <location>
        <begin position="49"/>
        <end position="60"/>
    </location>
</feature>
<keyword evidence="3" id="KW-1133">Transmembrane helix</keyword>
<keyword evidence="6" id="KW-1185">Reference proteome</keyword>
<evidence type="ECO:0000259" key="4">
    <source>
        <dbReference type="Pfam" id="PF03448"/>
    </source>
</evidence>
<organism evidence="5 6">
    <name type="scientific">Desulfatibacillum aliphaticivorans</name>
    <dbReference type="NCBI Taxonomy" id="218208"/>
    <lineage>
        <taxon>Bacteria</taxon>
        <taxon>Pseudomonadati</taxon>
        <taxon>Thermodesulfobacteriota</taxon>
        <taxon>Desulfobacteria</taxon>
        <taxon>Desulfobacterales</taxon>
        <taxon>Desulfatibacillaceae</taxon>
        <taxon>Desulfatibacillum</taxon>
    </lineage>
</organism>
<name>B8FJU9_DESAL</name>
<dbReference type="SUPFAM" id="SSF158791">
    <property type="entry name" value="MgtE N-terminal domain-like"/>
    <property type="match status" value="1"/>
</dbReference>
<dbReference type="Proteomes" id="UP000000739">
    <property type="component" value="Chromosome"/>
</dbReference>
<feature type="transmembrane region" description="Helical" evidence="3">
    <location>
        <begin position="12"/>
        <end position="32"/>
    </location>
</feature>